<dbReference type="OrthoDB" id="82636at2759"/>
<dbReference type="EMBL" id="JH767162">
    <property type="protein sequence ID" value="EQC32791.1"/>
    <property type="molecule type" value="Genomic_DNA"/>
</dbReference>
<dbReference type="VEuPathDB" id="FungiDB:SDRG_09762"/>
<dbReference type="RefSeq" id="XP_008613935.1">
    <property type="nucleotide sequence ID" value="XM_008615713.1"/>
</dbReference>
<feature type="chain" id="PRO_5004583255" description="Elicitin" evidence="2">
    <location>
        <begin position="19"/>
        <end position="150"/>
    </location>
</feature>
<evidence type="ECO:0000313" key="4">
    <source>
        <dbReference type="Proteomes" id="UP000030762"/>
    </source>
</evidence>
<dbReference type="GeneID" id="19950489"/>
<sequence length="150" mass="15575">MARAALVFMAAMAATTAALEPCAGQDVGMAIMDAMTSLEADACGRDTGNDNLLMNVWTHEQALQVASSVNCAQFWTLLSNGVKSIDDCIYDTTTGMSSAQYAAMTFEQFAADLVASTAPSTPSTAPSTPSPTPSNVTANATHAAVPHIFY</sequence>
<reference evidence="3 4" key="1">
    <citation type="submission" date="2012-04" db="EMBL/GenBank/DDBJ databases">
        <title>The Genome Sequence of Saprolegnia declina VS20.</title>
        <authorList>
            <consortium name="The Broad Institute Genome Sequencing Platform"/>
            <person name="Russ C."/>
            <person name="Nusbaum C."/>
            <person name="Tyler B."/>
            <person name="van West P."/>
            <person name="Dieguez-Uribeondo J."/>
            <person name="de Bruijn I."/>
            <person name="Tripathy S."/>
            <person name="Jiang R."/>
            <person name="Young S.K."/>
            <person name="Zeng Q."/>
            <person name="Gargeya S."/>
            <person name="Fitzgerald M."/>
            <person name="Haas B."/>
            <person name="Abouelleil A."/>
            <person name="Alvarado L."/>
            <person name="Arachchi H.M."/>
            <person name="Berlin A."/>
            <person name="Chapman S.B."/>
            <person name="Goldberg J."/>
            <person name="Griggs A."/>
            <person name="Gujja S."/>
            <person name="Hansen M."/>
            <person name="Howarth C."/>
            <person name="Imamovic A."/>
            <person name="Larimer J."/>
            <person name="McCowen C."/>
            <person name="Montmayeur A."/>
            <person name="Murphy C."/>
            <person name="Neiman D."/>
            <person name="Pearson M."/>
            <person name="Priest M."/>
            <person name="Roberts A."/>
            <person name="Saif S."/>
            <person name="Shea T."/>
            <person name="Sisk P."/>
            <person name="Sykes S."/>
            <person name="Wortman J."/>
            <person name="Nusbaum C."/>
            <person name="Birren B."/>
        </authorList>
    </citation>
    <scope>NUCLEOTIDE SEQUENCE [LARGE SCALE GENOMIC DNA]</scope>
    <source>
        <strain evidence="3 4">VS20</strain>
    </source>
</reference>
<organism evidence="3 4">
    <name type="scientific">Saprolegnia diclina (strain VS20)</name>
    <dbReference type="NCBI Taxonomy" id="1156394"/>
    <lineage>
        <taxon>Eukaryota</taxon>
        <taxon>Sar</taxon>
        <taxon>Stramenopiles</taxon>
        <taxon>Oomycota</taxon>
        <taxon>Saprolegniomycetes</taxon>
        <taxon>Saprolegniales</taxon>
        <taxon>Saprolegniaceae</taxon>
        <taxon>Saprolegnia</taxon>
    </lineage>
</organism>
<accession>T0QDG6</accession>
<evidence type="ECO:0000256" key="1">
    <source>
        <dbReference type="SAM" id="MobiDB-lite"/>
    </source>
</evidence>
<proteinExistence type="predicted"/>
<keyword evidence="4" id="KW-1185">Reference proteome</keyword>
<gene>
    <name evidence="3" type="ORF">SDRG_09762</name>
</gene>
<feature type="compositionally biased region" description="Low complexity" evidence="1">
    <location>
        <begin position="117"/>
        <end position="127"/>
    </location>
</feature>
<dbReference type="Proteomes" id="UP000030762">
    <property type="component" value="Unassembled WGS sequence"/>
</dbReference>
<evidence type="ECO:0008006" key="5">
    <source>
        <dbReference type="Google" id="ProtNLM"/>
    </source>
</evidence>
<feature type="signal peptide" evidence="2">
    <location>
        <begin position="1"/>
        <end position="18"/>
    </location>
</feature>
<protein>
    <recommendedName>
        <fullName evidence="5">Elicitin</fullName>
    </recommendedName>
</protein>
<feature type="region of interest" description="Disordered" evidence="1">
    <location>
        <begin position="117"/>
        <end position="138"/>
    </location>
</feature>
<dbReference type="OMA" id="SIDDCIY"/>
<evidence type="ECO:0000256" key="2">
    <source>
        <dbReference type="SAM" id="SignalP"/>
    </source>
</evidence>
<keyword evidence="2" id="KW-0732">Signal</keyword>
<dbReference type="AlphaFoldDB" id="T0QDG6"/>
<name>T0QDG6_SAPDV</name>
<evidence type="ECO:0000313" key="3">
    <source>
        <dbReference type="EMBL" id="EQC32791.1"/>
    </source>
</evidence>
<dbReference type="InParanoid" id="T0QDG6"/>